<dbReference type="Pfam" id="PF00582">
    <property type="entry name" value="Usp"/>
    <property type="match status" value="1"/>
</dbReference>
<gene>
    <name evidence="3" type="ORF">LDX50_04330</name>
</gene>
<comment type="similarity">
    <text evidence="1">Belongs to the universal stress protein A family.</text>
</comment>
<dbReference type="CDD" id="cd00293">
    <property type="entry name" value="USP-like"/>
    <property type="match status" value="1"/>
</dbReference>
<proteinExistence type="inferred from homology"/>
<sequence length="261" mass="28940">MKPIKNVLICTDFSQESNNALIYGVYLAEKIGANTTILYVQTESSPPVEIIEENFDKIRHDILFLAKENYEFLHRQGEIAPTVQEVIRERNIDLTVVGMKPISSHKEMLSGSITASLIERPCSALLSVPGKSKYLGMTHIGVATDGSEPTSDAMEVLTDLGQKMESKVSVFHVQKKSVPEIAEVEMRSKFEGLLGELFTGFEDVDGENIVSALSTYANDHNIDLLTVLHHCGGEVKNPLRRSVSKQLAFRTRMPLLILPVV</sequence>
<dbReference type="Proteomes" id="UP001139409">
    <property type="component" value="Unassembled WGS sequence"/>
</dbReference>
<protein>
    <submittedName>
        <fullName evidence="3">Universal stress protein</fullName>
    </submittedName>
</protein>
<comment type="caution">
    <text evidence="3">The sequence shown here is derived from an EMBL/GenBank/DDBJ whole genome shotgun (WGS) entry which is preliminary data.</text>
</comment>
<evidence type="ECO:0000259" key="2">
    <source>
        <dbReference type="Pfam" id="PF00582"/>
    </source>
</evidence>
<name>A0A9X1HN66_9BACT</name>
<dbReference type="PANTHER" id="PTHR46268:SF6">
    <property type="entry name" value="UNIVERSAL STRESS PROTEIN UP12"/>
    <property type="match status" value="1"/>
</dbReference>
<dbReference type="InterPro" id="IPR006016">
    <property type="entry name" value="UspA"/>
</dbReference>
<dbReference type="InterPro" id="IPR014729">
    <property type="entry name" value="Rossmann-like_a/b/a_fold"/>
</dbReference>
<dbReference type="RefSeq" id="WP_225697185.1">
    <property type="nucleotide sequence ID" value="NZ_JAIXNE010000001.1"/>
</dbReference>
<dbReference type="PANTHER" id="PTHR46268">
    <property type="entry name" value="STRESS RESPONSE PROTEIN NHAX"/>
    <property type="match status" value="1"/>
</dbReference>
<evidence type="ECO:0000256" key="1">
    <source>
        <dbReference type="ARBA" id="ARBA00008791"/>
    </source>
</evidence>
<dbReference type="SUPFAM" id="SSF52402">
    <property type="entry name" value="Adenine nucleotide alpha hydrolases-like"/>
    <property type="match status" value="2"/>
</dbReference>
<keyword evidence="4" id="KW-1185">Reference proteome</keyword>
<organism evidence="3 4">
    <name type="scientific">Fulvivirga sedimenti</name>
    <dbReference type="NCBI Taxonomy" id="2879465"/>
    <lineage>
        <taxon>Bacteria</taxon>
        <taxon>Pseudomonadati</taxon>
        <taxon>Bacteroidota</taxon>
        <taxon>Cytophagia</taxon>
        <taxon>Cytophagales</taxon>
        <taxon>Fulvivirgaceae</taxon>
        <taxon>Fulvivirga</taxon>
    </lineage>
</organism>
<evidence type="ECO:0000313" key="4">
    <source>
        <dbReference type="Proteomes" id="UP001139409"/>
    </source>
</evidence>
<evidence type="ECO:0000313" key="3">
    <source>
        <dbReference type="EMBL" id="MCA6074080.1"/>
    </source>
</evidence>
<dbReference type="EMBL" id="JAIXNE010000001">
    <property type="protein sequence ID" value="MCA6074080.1"/>
    <property type="molecule type" value="Genomic_DNA"/>
</dbReference>
<dbReference type="AlphaFoldDB" id="A0A9X1HN66"/>
<feature type="domain" description="UspA" evidence="2">
    <location>
        <begin position="4"/>
        <end position="120"/>
    </location>
</feature>
<reference evidence="3" key="1">
    <citation type="submission" date="2021-09" db="EMBL/GenBank/DDBJ databases">
        <title>Fulvivirga sp. isolated from coastal sediment.</title>
        <authorList>
            <person name="Yu H."/>
        </authorList>
    </citation>
    <scope>NUCLEOTIDE SEQUENCE</scope>
    <source>
        <strain evidence="3">1062</strain>
    </source>
</reference>
<accession>A0A9X1HN66</accession>
<dbReference type="Gene3D" id="3.40.50.620">
    <property type="entry name" value="HUPs"/>
    <property type="match status" value="2"/>
</dbReference>